<reference evidence="3" key="1">
    <citation type="submission" date="2018-05" db="EMBL/GenBank/DDBJ databases">
        <authorList>
            <person name="Lanie J.A."/>
            <person name="Ng W.-L."/>
            <person name="Kazmierczak K.M."/>
            <person name="Andrzejewski T.M."/>
            <person name="Davidsen T.M."/>
            <person name="Wayne K.J."/>
            <person name="Tettelin H."/>
            <person name="Glass J.I."/>
            <person name="Rusch D."/>
            <person name="Podicherti R."/>
            <person name="Tsui H.-C.T."/>
            <person name="Winkler M.E."/>
        </authorList>
    </citation>
    <scope>NUCLEOTIDE SEQUENCE</scope>
</reference>
<dbReference type="SUPFAM" id="SSF69318">
    <property type="entry name" value="Integrin alpha N-terminal domain"/>
    <property type="match status" value="2"/>
</dbReference>
<organism evidence="3">
    <name type="scientific">marine metagenome</name>
    <dbReference type="NCBI Taxonomy" id="408172"/>
    <lineage>
        <taxon>unclassified sequences</taxon>
        <taxon>metagenomes</taxon>
        <taxon>ecological metagenomes</taxon>
    </lineage>
</organism>
<feature type="domain" description="ASPIC/UnbV" evidence="2">
    <location>
        <begin position="538"/>
        <end position="606"/>
    </location>
</feature>
<dbReference type="InterPro" id="IPR027039">
    <property type="entry name" value="Crtac1"/>
</dbReference>
<dbReference type="Pfam" id="PF13517">
    <property type="entry name" value="FG-GAP_3"/>
    <property type="match status" value="2"/>
</dbReference>
<dbReference type="PANTHER" id="PTHR16026:SF0">
    <property type="entry name" value="CARTILAGE ACIDIC PROTEIN 1"/>
    <property type="match status" value="1"/>
</dbReference>
<accession>A0A381SDJ9</accession>
<gene>
    <name evidence="3" type="ORF">METZ01_LOCUS54999</name>
</gene>
<name>A0A381SDJ9_9ZZZZ</name>
<evidence type="ECO:0000259" key="2">
    <source>
        <dbReference type="Pfam" id="PF07593"/>
    </source>
</evidence>
<dbReference type="InterPro" id="IPR013517">
    <property type="entry name" value="FG-GAP"/>
</dbReference>
<proteinExistence type="predicted"/>
<dbReference type="Pfam" id="PF07593">
    <property type="entry name" value="UnbV_ASPIC"/>
    <property type="match status" value="1"/>
</dbReference>
<evidence type="ECO:0000313" key="3">
    <source>
        <dbReference type="EMBL" id="SVA02145.1"/>
    </source>
</evidence>
<evidence type="ECO:0000256" key="1">
    <source>
        <dbReference type="ARBA" id="ARBA00022729"/>
    </source>
</evidence>
<dbReference type="InterPro" id="IPR028994">
    <property type="entry name" value="Integrin_alpha_N"/>
</dbReference>
<dbReference type="InterPro" id="IPR011519">
    <property type="entry name" value="UnbV_ASPIC"/>
</dbReference>
<dbReference type="Gene3D" id="2.130.10.130">
    <property type="entry name" value="Integrin alpha, N-terminal"/>
    <property type="match status" value="3"/>
</dbReference>
<feature type="non-terminal residue" evidence="3">
    <location>
        <position position="713"/>
    </location>
</feature>
<keyword evidence="1" id="KW-0732">Signal</keyword>
<protein>
    <recommendedName>
        <fullName evidence="2">ASPIC/UnbV domain-containing protein</fullName>
    </recommendedName>
</protein>
<dbReference type="AlphaFoldDB" id="A0A381SDJ9"/>
<dbReference type="EMBL" id="UINC01002975">
    <property type="protein sequence ID" value="SVA02145.1"/>
    <property type="molecule type" value="Genomic_DNA"/>
</dbReference>
<dbReference type="PANTHER" id="PTHR16026">
    <property type="entry name" value="CARTILAGE ACIDIC PROTEIN 1"/>
    <property type="match status" value="1"/>
</dbReference>
<sequence>MGADKIIPCCRWIIIFLLFSCTEKYPPVEVNSMFTLLPSVYTGIDFENTLVDELGFNVFKYRNYYNGGGVAIGDINSDYLPDIYLVANNESNRLYINKGNMQFKDVTKDAGVAGLHKWSTGVSMVDISGDGLLDIYVCNSGNIKGDSRANELFINQGSVPGGIPAFKEAAADYGIDDNGFSTHAAFFDYDNDGDLDLYVLNNAFRAISTFDLSKNLRLKRDLYGGDKLYRNDGGVFKDVSENTGIYGSVIGFGLGLMVADVNNDNWMDIYVANDFFERDYLYINNQDGTYKEQLEEMISHVSLSSMGGDIADINNDGFVDIFTTDMLPEDDYRLKTTFTYEPFEYKQKEVDWGYYHQLSQNSLQLNNGFGLSNNITFSDVGFFAGLAQTDWSWCTMIVDLNNDGLKDIFITNGMYRDVTDQDYLDFLRKDENIQKVLRGDFIDIPELIRKIPSTKLSNYAFQNNGDLTFNNQAKMWGLDKPSFSNGAAYGDLDGDGDNDLIINNVNQAAFVYRNETNNFTDNHYLKVKLVGEGMNTYAIGAKVSVQCNNQPIFVHELMPMKVFQSSVDYVLTIGLGENNLVDTLVVDWPNGTRIKLDNIQANQSVTLYQKDAQPYYRELPKQAEPLLKEITATFPVQHQHVENHFIDFHREPLIPHILSNEGPKMTAGDINGDGLDDLFIGGAKGSPGKLLIQTDSGSFISTNEQLLIEGGIS</sequence>